<comment type="caution">
    <text evidence="1">The sequence shown here is derived from an EMBL/GenBank/DDBJ whole genome shotgun (WGS) entry which is preliminary data.</text>
</comment>
<protein>
    <submittedName>
        <fullName evidence="1">Uncharacterized protein</fullName>
    </submittedName>
</protein>
<reference evidence="1" key="1">
    <citation type="submission" date="2019-12" db="EMBL/GenBank/DDBJ databases">
        <title>Genome sequencing and annotation of Brassica cretica.</title>
        <authorList>
            <person name="Studholme D.J."/>
            <person name="Sarris P.F."/>
        </authorList>
    </citation>
    <scope>NUCLEOTIDE SEQUENCE</scope>
    <source>
        <strain evidence="1">PFS-102/07</strain>
        <tissue evidence="1">Leaf</tissue>
    </source>
</reference>
<name>A0A8S9LY28_BRACR</name>
<gene>
    <name evidence="1" type="ORF">F2Q70_00012322</name>
</gene>
<dbReference type="EMBL" id="QGKY02000089">
    <property type="protein sequence ID" value="KAF2610528.1"/>
    <property type="molecule type" value="Genomic_DNA"/>
</dbReference>
<dbReference type="AlphaFoldDB" id="A0A8S9LY28"/>
<organism evidence="1">
    <name type="scientific">Brassica cretica</name>
    <name type="common">Mustard</name>
    <dbReference type="NCBI Taxonomy" id="69181"/>
    <lineage>
        <taxon>Eukaryota</taxon>
        <taxon>Viridiplantae</taxon>
        <taxon>Streptophyta</taxon>
        <taxon>Embryophyta</taxon>
        <taxon>Tracheophyta</taxon>
        <taxon>Spermatophyta</taxon>
        <taxon>Magnoliopsida</taxon>
        <taxon>eudicotyledons</taxon>
        <taxon>Gunneridae</taxon>
        <taxon>Pentapetalae</taxon>
        <taxon>rosids</taxon>
        <taxon>malvids</taxon>
        <taxon>Brassicales</taxon>
        <taxon>Brassicaceae</taxon>
        <taxon>Brassiceae</taxon>
        <taxon>Brassica</taxon>
    </lineage>
</organism>
<accession>A0A8S9LY28</accession>
<proteinExistence type="predicted"/>
<evidence type="ECO:0000313" key="1">
    <source>
        <dbReference type="EMBL" id="KAF2610528.1"/>
    </source>
</evidence>
<sequence length="76" mass="8272">MGFDSRSPVSISSNPLKLRLRCGMLCCGDRCEFSPVRWLVSLSGVSSVLREFPFSLIQPASNGKIGGLLVASFDDY</sequence>